<dbReference type="InterPro" id="IPR035965">
    <property type="entry name" value="PAS-like_dom_sf"/>
</dbReference>
<dbReference type="SUPFAM" id="SSF141868">
    <property type="entry name" value="EAL domain-like"/>
    <property type="match status" value="1"/>
</dbReference>
<sequence>MTHPRPSAVVGTLAVIAALTVAITLPLGLGWLSYRHASEILASRVAVAADHLGVYAGDYTAWRQHPASIAAVLMPQGGAPNVAFRVYDAAGVPVADVGATGNRFTMMQTVPVRAMGETVAFIEARAPLGPLVRQIALVTALGVVLGFLIHFAVRRFPQRMLDRALDELERANFDVRAKNAELETANQQLRRKQEEFREVEVELRTQNYRFDLALTNMSHGLCMFDDQHRLIVCNRTYQLMYRLPDALVRPGTSLRAMLEHRIAHNTAGVGDPQHSLTEMLESVRGHGPRDYARELMDGRIIAISQRTMADGGLVCIHEDITEKRRADAQIAHLARHDLLTDLPNRVLLREETEVALSRTRRHTDGCALLMLDLDRFKAVNEALGHPAGDELLREAARRLRACVRAEDLIARLGSDEFAVLVREGKHPEDAIALAKRIIEAIAEPFALEGRLIMPSVSAGIAVSPTDGVHPDHLLKNADLALRRAKADGGGCFRLFEREMDAKVQTRRALELDLRIAFRNNEFELFFQPLVQLAGGRLSGFEALIRWRHPGRGLVPPGDFITIAEEIGLILPLGEWVLHEACREAASWPDDIKVAVNLSSEQFKSGAALAGAVTEALSASGLPARRLELEITESVLLAESAETLATLHQLRALGLSVSLDDFGTGYSSLSYLRKFPFDKIKIDQSFVRELSTRSDCTAIVRAVADLARTLGMATVAEGVETLDQMHALRELGCVEGQGYLFSRPVPAADVLGLIHDHQTVARAA</sequence>
<dbReference type="PATRIC" id="fig|1079.6.peg.2401"/>
<feature type="transmembrane region" description="Helical" evidence="2">
    <location>
        <begin position="135"/>
        <end position="153"/>
    </location>
</feature>
<keyword evidence="1" id="KW-0175">Coiled coil</keyword>
<dbReference type="PANTHER" id="PTHR44757">
    <property type="entry name" value="DIGUANYLATE CYCLASE DGCP"/>
    <property type="match status" value="1"/>
</dbReference>
<dbReference type="Gene3D" id="3.30.450.20">
    <property type="entry name" value="PAS domain"/>
    <property type="match status" value="1"/>
</dbReference>
<dbReference type="STRING" id="1079.BVIR_2304"/>
<dbReference type="InterPro" id="IPR029787">
    <property type="entry name" value="Nucleotide_cyclase"/>
</dbReference>
<proteinExistence type="predicted"/>
<dbReference type="OrthoDB" id="9814202at2"/>
<feature type="domain" description="GGDEF" evidence="4">
    <location>
        <begin position="364"/>
        <end position="497"/>
    </location>
</feature>
<evidence type="ECO:0000313" key="5">
    <source>
        <dbReference type="EMBL" id="CUU42736.1"/>
    </source>
</evidence>
<dbReference type="Pfam" id="PF00990">
    <property type="entry name" value="GGDEF"/>
    <property type="match status" value="1"/>
</dbReference>
<accession>A0A0P0J867</accession>
<feature type="coiled-coil region" evidence="1">
    <location>
        <begin position="161"/>
        <end position="202"/>
    </location>
</feature>
<dbReference type="SUPFAM" id="SSF55785">
    <property type="entry name" value="PYP-like sensor domain (PAS domain)"/>
    <property type="match status" value="1"/>
</dbReference>
<dbReference type="RefSeq" id="WP_082417033.1">
    <property type="nucleotide sequence ID" value="NZ_AP014854.2"/>
</dbReference>
<dbReference type="KEGG" id="bvr:BVIR_2304"/>
<dbReference type="SMART" id="SM00267">
    <property type="entry name" value="GGDEF"/>
    <property type="match status" value="1"/>
</dbReference>
<dbReference type="Pfam" id="PF00563">
    <property type="entry name" value="EAL"/>
    <property type="match status" value="1"/>
</dbReference>
<dbReference type="AlphaFoldDB" id="A0A0P0J867"/>
<dbReference type="SUPFAM" id="SSF55073">
    <property type="entry name" value="Nucleotide cyclase"/>
    <property type="match status" value="1"/>
</dbReference>
<dbReference type="Proteomes" id="UP000065734">
    <property type="component" value="Chromosome I"/>
</dbReference>
<dbReference type="PANTHER" id="PTHR44757:SF2">
    <property type="entry name" value="BIOFILM ARCHITECTURE MAINTENANCE PROTEIN MBAA"/>
    <property type="match status" value="1"/>
</dbReference>
<evidence type="ECO:0000259" key="4">
    <source>
        <dbReference type="PROSITE" id="PS50887"/>
    </source>
</evidence>
<feature type="domain" description="EAL" evidence="3">
    <location>
        <begin position="506"/>
        <end position="757"/>
    </location>
</feature>
<dbReference type="InterPro" id="IPR035919">
    <property type="entry name" value="EAL_sf"/>
</dbReference>
<dbReference type="Gene3D" id="3.20.20.450">
    <property type="entry name" value="EAL domain"/>
    <property type="match status" value="1"/>
</dbReference>
<dbReference type="InterPro" id="IPR001633">
    <property type="entry name" value="EAL_dom"/>
</dbReference>
<evidence type="ECO:0000259" key="3">
    <source>
        <dbReference type="PROSITE" id="PS50883"/>
    </source>
</evidence>
<name>A0A0P0J867_BLAVI</name>
<dbReference type="NCBIfam" id="TIGR00254">
    <property type="entry name" value="GGDEF"/>
    <property type="match status" value="1"/>
</dbReference>
<dbReference type="SMART" id="SM00052">
    <property type="entry name" value="EAL"/>
    <property type="match status" value="1"/>
</dbReference>
<organism evidence="5 6">
    <name type="scientific">Blastochloris viridis</name>
    <name type="common">Rhodopseudomonas viridis</name>
    <dbReference type="NCBI Taxonomy" id="1079"/>
    <lineage>
        <taxon>Bacteria</taxon>
        <taxon>Pseudomonadati</taxon>
        <taxon>Pseudomonadota</taxon>
        <taxon>Alphaproteobacteria</taxon>
        <taxon>Hyphomicrobiales</taxon>
        <taxon>Blastochloridaceae</taxon>
        <taxon>Blastochloris</taxon>
    </lineage>
</organism>
<keyword evidence="6" id="KW-1185">Reference proteome</keyword>
<dbReference type="Gene3D" id="3.30.70.270">
    <property type="match status" value="1"/>
</dbReference>
<protein>
    <submittedName>
        <fullName evidence="5">Bacteriophytochrome cph2</fullName>
    </submittedName>
</protein>
<dbReference type="CDD" id="cd01948">
    <property type="entry name" value="EAL"/>
    <property type="match status" value="1"/>
</dbReference>
<evidence type="ECO:0000256" key="1">
    <source>
        <dbReference type="SAM" id="Coils"/>
    </source>
</evidence>
<dbReference type="CDD" id="cd01949">
    <property type="entry name" value="GGDEF"/>
    <property type="match status" value="1"/>
</dbReference>
<dbReference type="PROSITE" id="PS50883">
    <property type="entry name" value="EAL"/>
    <property type="match status" value="1"/>
</dbReference>
<keyword evidence="2" id="KW-0812">Transmembrane</keyword>
<dbReference type="InterPro" id="IPR043128">
    <property type="entry name" value="Rev_trsase/Diguanyl_cyclase"/>
</dbReference>
<keyword evidence="2" id="KW-0472">Membrane</keyword>
<keyword evidence="2" id="KW-1133">Transmembrane helix</keyword>
<dbReference type="EMBL" id="LN907867">
    <property type="protein sequence ID" value="CUU42736.1"/>
    <property type="molecule type" value="Genomic_DNA"/>
</dbReference>
<evidence type="ECO:0000256" key="2">
    <source>
        <dbReference type="SAM" id="Phobius"/>
    </source>
</evidence>
<evidence type="ECO:0000313" key="6">
    <source>
        <dbReference type="Proteomes" id="UP000065734"/>
    </source>
</evidence>
<dbReference type="PROSITE" id="PS50887">
    <property type="entry name" value="GGDEF"/>
    <property type="match status" value="1"/>
</dbReference>
<feature type="transmembrane region" description="Helical" evidence="2">
    <location>
        <begin position="12"/>
        <end position="34"/>
    </location>
</feature>
<dbReference type="Pfam" id="PF12860">
    <property type="entry name" value="PAS_7"/>
    <property type="match status" value="1"/>
</dbReference>
<reference evidence="6" key="1">
    <citation type="journal article" date="2016" name="Genome Announc.">
        <title>Revised genome sequence of the purple photosynthetic bacterium Blastochloris viridis.</title>
        <authorList>
            <person name="Liu L.N."/>
            <person name="Faulkner M."/>
            <person name="Liu X."/>
            <person name="Huang F."/>
            <person name="Darby A.C."/>
            <person name="Hall N."/>
        </authorList>
    </citation>
    <scope>NUCLEOTIDE SEQUENCE [LARGE SCALE GENOMIC DNA]</scope>
    <source>
        <strain evidence="6">ATCC 19567 / DSM 133 / F</strain>
    </source>
</reference>
<dbReference type="InterPro" id="IPR052155">
    <property type="entry name" value="Biofilm_reg_signaling"/>
</dbReference>
<gene>
    <name evidence="5" type="primary">cph2_4</name>
    <name evidence="5" type="ORF">BVIRIDIS_17500</name>
</gene>
<dbReference type="InterPro" id="IPR000160">
    <property type="entry name" value="GGDEF_dom"/>
</dbReference>